<feature type="signal peptide" evidence="6">
    <location>
        <begin position="1"/>
        <end position="26"/>
    </location>
</feature>
<protein>
    <submittedName>
        <fullName evidence="7">MipA/OmpV family protein</fullName>
    </submittedName>
</protein>
<keyword evidence="5" id="KW-0998">Cell outer membrane</keyword>
<comment type="caution">
    <text evidence="7">The sequence shown here is derived from an EMBL/GenBank/DDBJ whole genome shotgun (WGS) entry which is preliminary data.</text>
</comment>
<dbReference type="PANTHER" id="PTHR38776">
    <property type="entry name" value="MLTA-INTERACTING PROTEIN-RELATED"/>
    <property type="match status" value="1"/>
</dbReference>
<organism evidence="7 8">
    <name type="scientific">Alkalimonas collagenimarina</name>
    <dbReference type="NCBI Taxonomy" id="400390"/>
    <lineage>
        <taxon>Bacteria</taxon>
        <taxon>Pseudomonadati</taxon>
        <taxon>Pseudomonadota</taxon>
        <taxon>Gammaproteobacteria</taxon>
        <taxon>Alkalimonas</taxon>
    </lineage>
</organism>
<evidence type="ECO:0000256" key="1">
    <source>
        <dbReference type="ARBA" id="ARBA00004442"/>
    </source>
</evidence>
<evidence type="ECO:0000256" key="2">
    <source>
        <dbReference type="ARBA" id="ARBA00005722"/>
    </source>
</evidence>
<reference evidence="7 8" key="1">
    <citation type="submission" date="2023-08" db="EMBL/GenBank/DDBJ databases">
        <authorList>
            <person name="Joshi A."/>
            <person name="Thite S."/>
        </authorList>
    </citation>
    <scope>NUCLEOTIDE SEQUENCE [LARGE SCALE GENOMIC DNA]</scope>
    <source>
        <strain evidence="7 8">AC40</strain>
    </source>
</reference>
<accession>A0ABT9GYD0</accession>
<comment type="subcellular location">
    <subcellularLocation>
        <location evidence="1">Cell outer membrane</location>
    </subcellularLocation>
</comment>
<comment type="similarity">
    <text evidence="2">Belongs to the MipA/OmpV family.</text>
</comment>
<dbReference type="Pfam" id="PF06629">
    <property type="entry name" value="MipA"/>
    <property type="match status" value="1"/>
</dbReference>
<keyword evidence="8" id="KW-1185">Reference proteome</keyword>
<keyword evidence="3 6" id="KW-0732">Signal</keyword>
<evidence type="ECO:0000313" key="7">
    <source>
        <dbReference type="EMBL" id="MDP4536051.1"/>
    </source>
</evidence>
<dbReference type="EMBL" id="JAUZVZ010000008">
    <property type="protein sequence ID" value="MDP4536051.1"/>
    <property type="molecule type" value="Genomic_DNA"/>
</dbReference>
<dbReference type="Proteomes" id="UP001231616">
    <property type="component" value="Unassembled WGS sequence"/>
</dbReference>
<evidence type="ECO:0000256" key="3">
    <source>
        <dbReference type="ARBA" id="ARBA00022729"/>
    </source>
</evidence>
<dbReference type="InterPro" id="IPR010583">
    <property type="entry name" value="MipA"/>
</dbReference>
<name>A0ABT9GYD0_9GAMM</name>
<dbReference type="PANTHER" id="PTHR38776:SF1">
    <property type="entry name" value="MLTA-INTERACTING PROTEIN-RELATED"/>
    <property type="match status" value="1"/>
</dbReference>
<evidence type="ECO:0000313" key="8">
    <source>
        <dbReference type="Proteomes" id="UP001231616"/>
    </source>
</evidence>
<proteinExistence type="inferred from homology"/>
<gene>
    <name evidence="7" type="ORF">Q3O60_07625</name>
</gene>
<feature type="chain" id="PRO_5047453591" evidence="6">
    <location>
        <begin position="27"/>
        <end position="290"/>
    </location>
</feature>
<dbReference type="RefSeq" id="WP_305893312.1">
    <property type="nucleotide sequence ID" value="NZ_JAUZVZ010000008.1"/>
</dbReference>
<evidence type="ECO:0000256" key="5">
    <source>
        <dbReference type="ARBA" id="ARBA00023237"/>
    </source>
</evidence>
<sequence length="290" mass="33659">MNKIATTISSIVLSLTLSLTVQVSLADERYIDESSWQLGLAVGLGQSSTPLHGAKPLPLLLMPDVSYYGRYAFFDNGIFGISALREEHWTLSVVSRLNPEKGYFYRWHISNINVFDQTFQSMPTVSQEQELRNQQRAKVSVDQVSRRPTAWDAGVQLNAHYEQWSLRMNAWTDISGQHHGHQLSTVMSWYQQSAYGHWRWSAGLHWKSEQLIDRYYGIGANEAPHLPRYHGKASWQPEVEMGWSLPIRSGWSLMAFYRYRWLDNAMTRSPLVKQNYVQSWFIGWSYRFNS</sequence>
<evidence type="ECO:0000256" key="6">
    <source>
        <dbReference type="SAM" id="SignalP"/>
    </source>
</evidence>
<keyword evidence="4" id="KW-0472">Membrane</keyword>
<evidence type="ECO:0000256" key="4">
    <source>
        <dbReference type="ARBA" id="ARBA00023136"/>
    </source>
</evidence>